<gene>
    <name evidence="3" type="primary">LOC107270420</name>
</gene>
<feature type="compositionally biased region" description="Polar residues" evidence="1">
    <location>
        <begin position="186"/>
        <end position="195"/>
    </location>
</feature>
<proteinExistence type="predicted"/>
<dbReference type="GeneID" id="107270420"/>
<dbReference type="Proteomes" id="UP000694920">
    <property type="component" value="Unplaced"/>
</dbReference>
<evidence type="ECO:0000256" key="1">
    <source>
        <dbReference type="SAM" id="MobiDB-lite"/>
    </source>
</evidence>
<dbReference type="CTD" id="40351"/>
<organism evidence="2 3">
    <name type="scientific">Cephus cinctus</name>
    <name type="common">Wheat stem sawfly</name>
    <dbReference type="NCBI Taxonomy" id="211228"/>
    <lineage>
        <taxon>Eukaryota</taxon>
        <taxon>Metazoa</taxon>
        <taxon>Ecdysozoa</taxon>
        <taxon>Arthropoda</taxon>
        <taxon>Hexapoda</taxon>
        <taxon>Insecta</taxon>
        <taxon>Pterygota</taxon>
        <taxon>Neoptera</taxon>
        <taxon>Endopterygota</taxon>
        <taxon>Hymenoptera</taxon>
        <taxon>Cephoidea</taxon>
        <taxon>Cephidae</taxon>
        <taxon>Cephus</taxon>
    </lineage>
</organism>
<accession>A0AAJ7RM65</accession>
<dbReference type="AlphaFoldDB" id="A0AAJ7RM65"/>
<dbReference type="RefSeq" id="XP_024943542.1">
    <property type="nucleotide sequence ID" value="XM_025087774.1"/>
</dbReference>
<sequence>MYSSFVNKTRVTAVFQIKYVYLKVNTQNMTATTNTNIMVELHSQETVTDDIKNCEISNGNNIRRTNDSSNNDQATLEILQCFVCDIKVHGRHYSLATCRTQSTRGRVIEKLGELVGERYMVVISEDDVICRSCANLMNTLDRLEAEMKGVRSTILHFLERKYSLDEGELLGNSDPVKLCQPPQITKSHPQNTNSYHGRKRAAVSPSTFSNDNKQKKSHVWMQCDKCRYTTQHNAFMVHHIRQHIKHNFNCDKCGIPFQRQQKFAHSCTTKKEDKRDNYIREDYIEVDKSDSIEASNLKEINIGMHTKPEILQVISHPTNSEISNAIKQESVQLIRLSTPGDLQIQGIIAADSSTASHPLLVRVLQHVDIEQEQLQSQDIIGTNTAPGMMVKVKENYGGKQMLTLTEDGSLEMVEVACWDDVQPSDHTLI</sequence>
<evidence type="ECO:0000313" key="3">
    <source>
        <dbReference type="RefSeq" id="XP_024943542.1"/>
    </source>
</evidence>
<keyword evidence="2" id="KW-1185">Reference proteome</keyword>
<feature type="region of interest" description="Disordered" evidence="1">
    <location>
        <begin position="186"/>
        <end position="212"/>
    </location>
</feature>
<reference evidence="3" key="1">
    <citation type="submission" date="2025-08" db="UniProtKB">
        <authorList>
            <consortium name="RefSeq"/>
        </authorList>
    </citation>
    <scope>IDENTIFICATION</scope>
</reference>
<evidence type="ECO:0000313" key="2">
    <source>
        <dbReference type="Proteomes" id="UP000694920"/>
    </source>
</evidence>
<name>A0AAJ7RM65_CEPCN</name>
<protein>
    <submittedName>
        <fullName evidence="3">Uncharacterized protein LOC107270420 isoform X1</fullName>
    </submittedName>
</protein>